<proteinExistence type="predicted"/>
<comment type="caution">
    <text evidence="1">The sequence shown here is derived from an EMBL/GenBank/DDBJ whole genome shotgun (WGS) entry which is preliminary data.</text>
</comment>
<evidence type="ECO:0000313" key="2">
    <source>
        <dbReference type="Proteomes" id="UP000012089"/>
    </source>
</evidence>
<evidence type="ECO:0000313" key="1">
    <source>
        <dbReference type="EMBL" id="EMM95735.1"/>
    </source>
</evidence>
<reference evidence="1 2" key="1">
    <citation type="submission" date="2013-01" db="EMBL/GenBank/DDBJ databases">
        <authorList>
            <person name="Harkins D.M."/>
            <person name="Durkin A.S."/>
            <person name="Brinkac L.M."/>
            <person name="Haft D.H."/>
            <person name="Selengut J.D."/>
            <person name="Sanka R."/>
            <person name="DePew J."/>
            <person name="Purushe J."/>
            <person name="Tulsiani S.M."/>
            <person name="Graham G.C."/>
            <person name="Burns M.-A."/>
            <person name="Dohnt M.F."/>
            <person name="Smythe L.D."/>
            <person name="McKay D.B."/>
            <person name="Craig S.B."/>
            <person name="Vinetz J.M."/>
            <person name="Sutton G.G."/>
            <person name="Nierman W.C."/>
            <person name="Fouts D.E."/>
        </authorList>
    </citation>
    <scope>NUCLEOTIDE SEQUENCE [LARGE SCALE GENOMIC DNA]</scope>
    <source>
        <strain evidence="1 2">LT2156</strain>
    </source>
</reference>
<name>M6HF38_LEPIR</name>
<organism evidence="1 2">
    <name type="scientific">Leptospira interrogans serovar Zanoni str. LT2156</name>
    <dbReference type="NCBI Taxonomy" id="1001601"/>
    <lineage>
        <taxon>Bacteria</taxon>
        <taxon>Pseudomonadati</taxon>
        <taxon>Spirochaetota</taxon>
        <taxon>Spirochaetia</taxon>
        <taxon>Leptospirales</taxon>
        <taxon>Leptospiraceae</taxon>
        <taxon>Leptospira</taxon>
    </lineage>
</organism>
<sequence>MGFFKGYGTSSQFYLHLIYKFIKNKLRPQTSSLKNKS</sequence>
<protein>
    <submittedName>
        <fullName evidence="1">Uncharacterized protein</fullName>
    </submittedName>
</protein>
<dbReference type="AlphaFoldDB" id="M6HF38"/>
<accession>M6HF38</accession>
<gene>
    <name evidence="1" type="ORF">LEP1GSC158_5158</name>
</gene>
<dbReference type="Proteomes" id="UP000012089">
    <property type="component" value="Unassembled WGS sequence"/>
</dbReference>
<dbReference type="EMBL" id="AFMF02000029">
    <property type="protein sequence ID" value="EMM95735.1"/>
    <property type="molecule type" value="Genomic_DNA"/>
</dbReference>